<reference evidence="1 2" key="2">
    <citation type="journal article" date="2017" name="Front. Plant Sci.">
        <title>Gene Classification and Mining of Molecular Markers Useful in Red Clover (Trifolium pratense) Breeding.</title>
        <authorList>
            <person name="Istvanek J."/>
            <person name="Dluhosova J."/>
            <person name="Dluhos P."/>
            <person name="Patkova L."/>
            <person name="Nedelnik J."/>
            <person name="Repkova J."/>
        </authorList>
    </citation>
    <scope>NUCLEOTIDE SEQUENCE [LARGE SCALE GENOMIC DNA]</scope>
    <source>
        <strain evidence="2">cv. Tatra</strain>
        <tissue evidence="1">Young leaves</tissue>
    </source>
</reference>
<organism evidence="1 2">
    <name type="scientific">Trifolium pratense</name>
    <name type="common">Red clover</name>
    <dbReference type="NCBI Taxonomy" id="57577"/>
    <lineage>
        <taxon>Eukaryota</taxon>
        <taxon>Viridiplantae</taxon>
        <taxon>Streptophyta</taxon>
        <taxon>Embryophyta</taxon>
        <taxon>Tracheophyta</taxon>
        <taxon>Spermatophyta</taxon>
        <taxon>Magnoliopsida</taxon>
        <taxon>eudicotyledons</taxon>
        <taxon>Gunneridae</taxon>
        <taxon>Pentapetalae</taxon>
        <taxon>rosids</taxon>
        <taxon>fabids</taxon>
        <taxon>Fabales</taxon>
        <taxon>Fabaceae</taxon>
        <taxon>Papilionoideae</taxon>
        <taxon>50 kb inversion clade</taxon>
        <taxon>NPAAA clade</taxon>
        <taxon>Hologalegina</taxon>
        <taxon>IRL clade</taxon>
        <taxon>Trifolieae</taxon>
        <taxon>Trifolium</taxon>
    </lineage>
</organism>
<sequence length="140" mass="16090">LPEIGFHLLPEIPPSFQVPTLLEIGSIMLSRDYVMVSMKDPMRRTTTTTTTLCYYTLSFFTENTSSFSTAPLFLQPNGHVRFAGSENGKVRFVGSENRKVRFLGSEKRRGSVRWIRTKTQESISNAITHDSSDERERRRR</sequence>
<dbReference type="Proteomes" id="UP000236291">
    <property type="component" value="Unassembled WGS sequence"/>
</dbReference>
<name>A0A2K3KLW2_TRIPR</name>
<dbReference type="EMBL" id="ASHM01101648">
    <property type="protein sequence ID" value="PNX67301.1"/>
    <property type="molecule type" value="Genomic_DNA"/>
</dbReference>
<accession>A0A2K3KLW2</accession>
<reference evidence="1 2" key="1">
    <citation type="journal article" date="2014" name="Am. J. Bot.">
        <title>Genome assembly and annotation for red clover (Trifolium pratense; Fabaceae).</title>
        <authorList>
            <person name="Istvanek J."/>
            <person name="Jaros M."/>
            <person name="Krenek A."/>
            <person name="Repkova J."/>
        </authorList>
    </citation>
    <scope>NUCLEOTIDE SEQUENCE [LARGE SCALE GENOMIC DNA]</scope>
    <source>
        <strain evidence="2">cv. Tatra</strain>
        <tissue evidence="1">Young leaves</tissue>
    </source>
</reference>
<evidence type="ECO:0000313" key="2">
    <source>
        <dbReference type="Proteomes" id="UP000236291"/>
    </source>
</evidence>
<protein>
    <submittedName>
        <fullName evidence="1">Uncharacterized protein</fullName>
    </submittedName>
</protein>
<proteinExistence type="predicted"/>
<evidence type="ECO:0000313" key="1">
    <source>
        <dbReference type="EMBL" id="PNX67301.1"/>
    </source>
</evidence>
<comment type="caution">
    <text evidence="1">The sequence shown here is derived from an EMBL/GenBank/DDBJ whole genome shotgun (WGS) entry which is preliminary data.</text>
</comment>
<dbReference type="AlphaFoldDB" id="A0A2K3KLW2"/>
<gene>
    <name evidence="1" type="ORF">L195_g055556</name>
</gene>
<feature type="non-terminal residue" evidence="1">
    <location>
        <position position="1"/>
    </location>
</feature>